<feature type="transmembrane region" description="Helical" evidence="1">
    <location>
        <begin position="46"/>
        <end position="63"/>
    </location>
</feature>
<protein>
    <submittedName>
        <fullName evidence="2">Uncharacterized protein</fullName>
    </submittedName>
</protein>
<reference evidence="2 3" key="1">
    <citation type="journal article" date="2018" name="Nat. Genet.">
        <title>The Rosa genome provides new insights in the design of modern roses.</title>
        <authorList>
            <person name="Bendahmane M."/>
        </authorList>
    </citation>
    <scope>NUCLEOTIDE SEQUENCE [LARGE SCALE GENOMIC DNA]</scope>
    <source>
        <strain evidence="3">cv. Old Blush</strain>
    </source>
</reference>
<keyword evidence="1" id="KW-0812">Transmembrane</keyword>
<feature type="transmembrane region" description="Helical" evidence="1">
    <location>
        <begin position="104"/>
        <end position="126"/>
    </location>
</feature>
<keyword evidence="3" id="KW-1185">Reference proteome</keyword>
<accession>A0A2P6RDR6</accession>
<evidence type="ECO:0000313" key="2">
    <source>
        <dbReference type="EMBL" id="PRQ44554.1"/>
    </source>
</evidence>
<dbReference type="Gramene" id="PRQ44554">
    <property type="protein sequence ID" value="PRQ44554"/>
    <property type="gene ID" value="RchiOBHm_Chr3g0480531"/>
</dbReference>
<gene>
    <name evidence="2" type="ORF">RchiOBHm_Chr3g0480531</name>
</gene>
<keyword evidence="1" id="KW-1133">Transmembrane helix</keyword>
<proteinExistence type="predicted"/>
<dbReference type="EMBL" id="PDCK01000041">
    <property type="protein sequence ID" value="PRQ44554.1"/>
    <property type="molecule type" value="Genomic_DNA"/>
</dbReference>
<sequence length="155" mass="17354">MYSLVDGSEASPPVFIGTQANPAYPIWLKKDCTCRLWLTTSVSEPILPFTVGATTACSLWLILERRFAAVTRSHVLYFNSSAGSKLFARALYPSPNFFNKSKLFLTLMLLPANSWRILISLLISFTDSHLIMSHSKPLFASYPSQSLLMSFTDSY</sequence>
<comment type="caution">
    <text evidence="2">The sequence shown here is derived from an EMBL/GenBank/DDBJ whole genome shotgun (WGS) entry which is preliminary data.</text>
</comment>
<name>A0A2P6RDR6_ROSCH</name>
<dbReference type="Proteomes" id="UP000238479">
    <property type="component" value="Chromosome 3"/>
</dbReference>
<evidence type="ECO:0000256" key="1">
    <source>
        <dbReference type="SAM" id="Phobius"/>
    </source>
</evidence>
<keyword evidence="1" id="KW-0472">Membrane</keyword>
<dbReference type="AlphaFoldDB" id="A0A2P6RDR6"/>
<evidence type="ECO:0000313" key="3">
    <source>
        <dbReference type="Proteomes" id="UP000238479"/>
    </source>
</evidence>
<organism evidence="2 3">
    <name type="scientific">Rosa chinensis</name>
    <name type="common">China rose</name>
    <dbReference type="NCBI Taxonomy" id="74649"/>
    <lineage>
        <taxon>Eukaryota</taxon>
        <taxon>Viridiplantae</taxon>
        <taxon>Streptophyta</taxon>
        <taxon>Embryophyta</taxon>
        <taxon>Tracheophyta</taxon>
        <taxon>Spermatophyta</taxon>
        <taxon>Magnoliopsida</taxon>
        <taxon>eudicotyledons</taxon>
        <taxon>Gunneridae</taxon>
        <taxon>Pentapetalae</taxon>
        <taxon>rosids</taxon>
        <taxon>fabids</taxon>
        <taxon>Rosales</taxon>
        <taxon>Rosaceae</taxon>
        <taxon>Rosoideae</taxon>
        <taxon>Rosoideae incertae sedis</taxon>
        <taxon>Rosa</taxon>
    </lineage>
</organism>